<evidence type="ECO:0000313" key="2">
    <source>
        <dbReference type="EMBL" id="KAK9879307.1"/>
    </source>
</evidence>
<accession>A0AAW1UFL8</accession>
<gene>
    <name evidence="2" type="ORF">WA026_004160</name>
</gene>
<comment type="caution">
    <text evidence="2">The sequence shown here is derived from an EMBL/GenBank/DDBJ whole genome shotgun (WGS) entry which is preliminary data.</text>
</comment>
<sequence>MRSSHKMTYLCGIIWVILIVATITTSAPTYGEMDNNIQELLDALYQQDLLNDRFSGVHQVVRKAGRSPSLRLRFGRRSDPALSPGAAYLMAQQAQADEN</sequence>
<organism evidence="2 3">
    <name type="scientific">Henosepilachna vigintioctopunctata</name>
    <dbReference type="NCBI Taxonomy" id="420089"/>
    <lineage>
        <taxon>Eukaryota</taxon>
        <taxon>Metazoa</taxon>
        <taxon>Ecdysozoa</taxon>
        <taxon>Arthropoda</taxon>
        <taxon>Hexapoda</taxon>
        <taxon>Insecta</taxon>
        <taxon>Pterygota</taxon>
        <taxon>Neoptera</taxon>
        <taxon>Endopterygota</taxon>
        <taxon>Coleoptera</taxon>
        <taxon>Polyphaga</taxon>
        <taxon>Cucujiformia</taxon>
        <taxon>Coccinelloidea</taxon>
        <taxon>Coccinellidae</taxon>
        <taxon>Epilachninae</taxon>
        <taxon>Epilachnini</taxon>
        <taxon>Henosepilachna</taxon>
    </lineage>
</organism>
<reference evidence="2 3" key="1">
    <citation type="submission" date="2023-03" db="EMBL/GenBank/DDBJ databases">
        <title>Genome insight into feeding habits of ladybird beetles.</title>
        <authorList>
            <person name="Li H.-S."/>
            <person name="Huang Y.-H."/>
            <person name="Pang H."/>
        </authorList>
    </citation>
    <scope>NUCLEOTIDE SEQUENCE [LARGE SCALE GENOMIC DNA]</scope>
    <source>
        <strain evidence="2">SYSU_2023b</strain>
        <tissue evidence="2">Whole body</tissue>
    </source>
</reference>
<name>A0AAW1UFL8_9CUCU</name>
<dbReference type="Proteomes" id="UP001431783">
    <property type="component" value="Unassembled WGS sequence"/>
</dbReference>
<evidence type="ECO:0000256" key="1">
    <source>
        <dbReference type="SAM" id="SignalP"/>
    </source>
</evidence>
<feature type="signal peptide" evidence="1">
    <location>
        <begin position="1"/>
        <end position="26"/>
    </location>
</feature>
<evidence type="ECO:0008006" key="4">
    <source>
        <dbReference type="Google" id="ProtNLM"/>
    </source>
</evidence>
<evidence type="ECO:0000313" key="3">
    <source>
        <dbReference type="Proteomes" id="UP001431783"/>
    </source>
</evidence>
<proteinExistence type="predicted"/>
<feature type="chain" id="PRO_5043441507" description="Short neuropeptide F" evidence="1">
    <location>
        <begin position="27"/>
        <end position="99"/>
    </location>
</feature>
<keyword evidence="3" id="KW-1185">Reference proteome</keyword>
<dbReference type="AlphaFoldDB" id="A0AAW1UFL8"/>
<protein>
    <recommendedName>
        <fullName evidence="4">Short neuropeptide F</fullName>
    </recommendedName>
</protein>
<keyword evidence="1" id="KW-0732">Signal</keyword>
<dbReference type="EMBL" id="JARQZJ010000061">
    <property type="protein sequence ID" value="KAK9879307.1"/>
    <property type="molecule type" value="Genomic_DNA"/>
</dbReference>